<reference evidence="2" key="1">
    <citation type="submission" date="2020-05" db="UniProtKB">
        <authorList>
            <consortium name="EnsemblMetazoa"/>
        </authorList>
    </citation>
    <scope>IDENTIFICATION</scope>
    <source>
        <strain evidence="2">BB02</strain>
    </source>
</reference>
<keyword evidence="1" id="KW-1133">Transmembrane helix</keyword>
<keyword evidence="1" id="KW-0472">Membrane</keyword>
<sequence>MYLNDKRLRSNKNEVDLTKCSRILFCCDLESPASTTAVILRNGIKVAAASERCVTYEERSPKESPIFKLLCDYCNSTKIESKTVLSITNLENVVNSSKIESKTSVPITSQGSGNQGEIDTNFNIIIVICVSFTITILAILVYLIVHRLKCQRRHAKHESMELLALSQVKDEINKKGKNPVLSRTVLVENDGVVKTYTSSESLRVTV</sequence>
<dbReference type="AlphaFoldDB" id="A0A2C9L7X9"/>
<protein>
    <submittedName>
        <fullName evidence="2">Uncharacterized protein</fullName>
    </submittedName>
</protein>
<accession>A0A2C9L7X9</accession>
<evidence type="ECO:0000313" key="2">
    <source>
        <dbReference type="EnsemblMetazoa" id="BGLB028095-PA"/>
    </source>
</evidence>
<organism evidence="2 3">
    <name type="scientific">Biomphalaria glabrata</name>
    <name type="common">Bloodfluke planorb</name>
    <name type="synonym">Freshwater snail</name>
    <dbReference type="NCBI Taxonomy" id="6526"/>
    <lineage>
        <taxon>Eukaryota</taxon>
        <taxon>Metazoa</taxon>
        <taxon>Spiralia</taxon>
        <taxon>Lophotrochozoa</taxon>
        <taxon>Mollusca</taxon>
        <taxon>Gastropoda</taxon>
        <taxon>Heterobranchia</taxon>
        <taxon>Euthyneura</taxon>
        <taxon>Panpulmonata</taxon>
        <taxon>Hygrophila</taxon>
        <taxon>Lymnaeoidea</taxon>
        <taxon>Planorbidae</taxon>
        <taxon>Biomphalaria</taxon>
    </lineage>
</organism>
<proteinExistence type="predicted"/>
<dbReference type="VEuPathDB" id="VectorBase:BGLB028095"/>
<dbReference type="Proteomes" id="UP000076420">
    <property type="component" value="Unassembled WGS sequence"/>
</dbReference>
<evidence type="ECO:0000313" key="3">
    <source>
        <dbReference type="Proteomes" id="UP000076420"/>
    </source>
</evidence>
<name>A0A2C9L7X9_BIOGL</name>
<keyword evidence="1" id="KW-0812">Transmembrane</keyword>
<dbReference type="KEGG" id="bgt:106065947"/>
<evidence type="ECO:0000256" key="1">
    <source>
        <dbReference type="SAM" id="Phobius"/>
    </source>
</evidence>
<feature type="transmembrane region" description="Helical" evidence="1">
    <location>
        <begin position="122"/>
        <end position="145"/>
    </location>
</feature>
<gene>
    <name evidence="2" type="primary">106065947</name>
</gene>
<dbReference type="EnsemblMetazoa" id="BGLB028095-RA">
    <property type="protein sequence ID" value="BGLB028095-PA"/>
    <property type="gene ID" value="BGLB028095"/>
</dbReference>